<dbReference type="SUPFAM" id="SSF81665">
    <property type="entry name" value="Calcium ATPase, transmembrane domain M"/>
    <property type="match status" value="1"/>
</dbReference>
<dbReference type="Pfam" id="PF00689">
    <property type="entry name" value="Cation_ATPase_C"/>
    <property type="match status" value="1"/>
</dbReference>
<dbReference type="PANTHER" id="PTHR24093">
    <property type="entry name" value="CATION TRANSPORTING ATPASE"/>
    <property type="match status" value="1"/>
</dbReference>
<feature type="domain" description="Cation-transporting P-type ATPase C-terminal" evidence="3">
    <location>
        <begin position="43"/>
        <end position="91"/>
    </location>
</feature>
<evidence type="ECO:0000256" key="2">
    <source>
        <dbReference type="ARBA" id="ARBA00022842"/>
    </source>
</evidence>
<keyword evidence="2" id="KW-0460">Magnesium</keyword>
<dbReference type="Gene3D" id="1.20.1110.10">
    <property type="entry name" value="Calcium-transporting ATPase, transmembrane domain"/>
    <property type="match status" value="1"/>
</dbReference>
<keyword evidence="1" id="KW-0479">Metal-binding</keyword>
<evidence type="ECO:0000313" key="5">
    <source>
        <dbReference type="Proteomes" id="UP001151760"/>
    </source>
</evidence>
<keyword evidence="5" id="KW-1185">Reference proteome</keyword>
<accession>A0ABQ4Y2L9</accession>
<evidence type="ECO:0000259" key="3">
    <source>
        <dbReference type="Pfam" id="PF00689"/>
    </source>
</evidence>
<dbReference type="InterPro" id="IPR023298">
    <property type="entry name" value="ATPase_P-typ_TM_dom_sf"/>
</dbReference>
<organism evidence="4 5">
    <name type="scientific">Tanacetum coccineum</name>
    <dbReference type="NCBI Taxonomy" id="301880"/>
    <lineage>
        <taxon>Eukaryota</taxon>
        <taxon>Viridiplantae</taxon>
        <taxon>Streptophyta</taxon>
        <taxon>Embryophyta</taxon>
        <taxon>Tracheophyta</taxon>
        <taxon>Spermatophyta</taxon>
        <taxon>Magnoliopsida</taxon>
        <taxon>eudicotyledons</taxon>
        <taxon>Gunneridae</taxon>
        <taxon>Pentapetalae</taxon>
        <taxon>asterids</taxon>
        <taxon>campanulids</taxon>
        <taxon>Asterales</taxon>
        <taxon>Asteraceae</taxon>
        <taxon>Asteroideae</taxon>
        <taxon>Anthemideae</taxon>
        <taxon>Anthemidinae</taxon>
        <taxon>Tanacetum</taxon>
    </lineage>
</organism>
<dbReference type="EMBL" id="BQNB010010033">
    <property type="protein sequence ID" value="GJS71816.1"/>
    <property type="molecule type" value="Genomic_DNA"/>
</dbReference>
<name>A0ABQ4Y2L9_9ASTR</name>
<dbReference type="InterPro" id="IPR006068">
    <property type="entry name" value="ATPase_P-typ_cation-transptr_C"/>
</dbReference>
<dbReference type="PANTHER" id="PTHR24093:SF462">
    <property type="entry name" value="CALCIUM-TRANSPORTING ATPASE 11, PLASMA MEMBRANE-TYPE-RELATED"/>
    <property type="match status" value="1"/>
</dbReference>
<evidence type="ECO:0000256" key="1">
    <source>
        <dbReference type="ARBA" id="ARBA00022723"/>
    </source>
</evidence>
<reference evidence="4" key="2">
    <citation type="submission" date="2022-01" db="EMBL/GenBank/DDBJ databases">
        <authorList>
            <person name="Yamashiro T."/>
            <person name="Shiraishi A."/>
            <person name="Satake H."/>
            <person name="Nakayama K."/>
        </authorList>
    </citation>
    <scope>NUCLEOTIDE SEQUENCE</scope>
</reference>
<protein>
    <submittedName>
        <fullName evidence="4">Calcium-transporting ATPase 4, plasma membrane-type-like protein</fullName>
    </submittedName>
</protein>
<gene>
    <name evidence="4" type="ORF">Tco_0704657</name>
</gene>
<evidence type="ECO:0000313" key="4">
    <source>
        <dbReference type="EMBL" id="GJS71816.1"/>
    </source>
</evidence>
<reference evidence="4" key="1">
    <citation type="journal article" date="2022" name="Int. J. Mol. Sci.">
        <title>Draft Genome of Tanacetum Coccineum: Genomic Comparison of Closely Related Tanacetum-Family Plants.</title>
        <authorList>
            <person name="Yamashiro T."/>
            <person name="Shiraishi A."/>
            <person name="Nakayama K."/>
            <person name="Satake H."/>
        </authorList>
    </citation>
    <scope>NUCLEOTIDE SEQUENCE</scope>
</reference>
<dbReference type="Proteomes" id="UP001151760">
    <property type="component" value="Unassembled WGS sequence"/>
</dbReference>
<sequence>MTSSVHQCLTSIRYLTSPREYGACYIGDGTNDALALPAQMGYAPLTYGKLLWVNVIMDTLGALPLATKPPNNGLMNKPPVKRTKSFITKTME</sequence>
<proteinExistence type="predicted"/>
<comment type="caution">
    <text evidence="4">The sequence shown here is derived from an EMBL/GenBank/DDBJ whole genome shotgun (WGS) entry which is preliminary data.</text>
</comment>